<organism evidence="1 2">
    <name type="scientific">Miniphocaeibacter halophilus</name>
    <dbReference type="NCBI Taxonomy" id="2931922"/>
    <lineage>
        <taxon>Bacteria</taxon>
        <taxon>Bacillati</taxon>
        <taxon>Bacillota</taxon>
        <taxon>Tissierellia</taxon>
        <taxon>Tissierellales</taxon>
        <taxon>Peptoniphilaceae</taxon>
        <taxon>Miniphocaeibacter</taxon>
    </lineage>
</organism>
<sequence>MENIKSDLLLPLGVSIIISLILGKIVIKILKKAHIGQSIREDGPKAHYSKAGTPTMGGIIFVFSTLITLAIFKGYSFENILIVLGMLGFGLVGFVDDFFKLVMKRSLGLTEMQKIIFQIIISFALIFLASQVSIKPIGTFIIPFINIELNLGVFAYPILAFIMIGTVNATNITDGLDGLATSVTIPVFIALTIIAINFNSNISLFSIIFTGALIGFLVYNSNPASVFMGDTGSMAIGGALVMACIIFNMSLYLIILGGVYVMETMSVIIQVISYKTRNKKRVFLMSPIHHHFELKGYKEQKIVTSFTILSTILSVITLLLFL</sequence>
<accession>A0AC61MZE5</accession>
<dbReference type="EC" id="2.7.8.13" evidence="1"/>
<name>A0AC61MZE5_9FIRM</name>
<dbReference type="EMBL" id="CP066744">
    <property type="protein sequence ID" value="QQK07508.1"/>
    <property type="molecule type" value="Genomic_DNA"/>
</dbReference>
<gene>
    <name evidence="1" type="ORF">JFY71_09435</name>
</gene>
<keyword evidence="2" id="KW-1185">Reference proteome</keyword>
<keyword evidence="1" id="KW-0808">Transferase</keyword>
<evidence type="ECO:0000313" key="2">
    <source>
        <dbReference type="Proteomes" id="UP000595814"/>
    </source>
</evidence>
<reference evidence="1 2" key="1">
    <citation type="journal article" date="2022" name="Int. J. Syst. Evol. Microbiol.">
        <title>Miniphocaeibacter halophilus sp. nov., an ammonium-tolerant acetate-producing bacterium isolated from a biogas system.</title>
        <authorList>
            <person name="Schnurer A."/>
            <person name="Singh A."/>
            <person name="Bi S."/>
            <person name="Qiao W."/>
            <person name="Westerholm M."/>
        </authorList>
    </citation>
    <scope>NUCLEOTIDE SEQUENCE [LARGE SCALE GENOMIC DNA]</scope>
    <source>
        <strain evidence="1 2">AMB_01</strain>
    </source>
</reference>
<proteinExistence type="predicted"/>
<evidence type="ECO:0000313" key="1">
    <source>
        <dbReference type="EMBL" id="QQK07508.1"/>
    </source>
</evidence>
<dbReference type="Proteomes" id="UP000595814">
    <property type="component" value="Chromosome"/>
</dbReference>
<protein>
    <submittedName>
        <fullName evidence="1">Phospho-N-acetylmuramoyl-pentapeptide-transferase</fullName>
        <ecNumber evidence="1">2.7.8.13</ecNumber>
    </submittedName>
</protein>